<protein>
    <recommendedName>
        <fullName evidence="1">Probable zinc-binding domain-containing protein</fullName>
    </recommendedName>
</protein>
<gene>
    <name evidence="2" type="ORF">LCGC14_1615790</name>
</gene>
<organism evidence="2">
    <name type="scientific">marine sediment metagenome</name>
    <dbReference type="NCBI Taxonomy" id="412755"/>
    <lineage>
        <taxon>unclassified sequences</taxon>
        <taxon>metagenomes</taxon>
        <taxon>ecological metagenomes</taxon>
    </lineage>
</organism>
<dbReference type="EMBL" id="LAZR01013136">
    <property type="protein sequence ID" value="KKM23379.1"/>
    <property type="molecule type" value="Genomic_DNA"/>
</dbReference>
<comment type="caution">
    <text evidence="2">The sequence shown here is derived from an EMBL/GenBank/DDBJ whole genome shotgun (WGS) entry which is preliminary data.</text>
</comment>
<dbReference type="Pfam" id="PF13451">
    <property type="entry name" value="zf_Tbcl"/>
    <property type="match status" value="1"/>
</dbReference>
<evidence type="ECO:0000259" key="1">
    <source>
        <dbReference type="Pfam" id="PF13451"/>
    </source>
</evidence>
<accession>A0A0F9ITS4</accession>
<dbReference type="AlphaFoldDB" id="A0A0F9ITS4"/>
<reference evidence="2" key="1">
    <citation type="journal article" date="2015" name="Nature">
        <title>Complex archaea that bridge the gap between prokaryotes and eukaryotes.</title>
        <authorList>
            <person name="Spang A."/>
            <person name="Saw J.H."/>
            <person name="Jorgensen S.L."/>
            <person name="Zaremba-Niedzwiedzka K."/>
            <person name="Martijn J."/>
            <person name="Lind A.E."/>
            <person name="van Eijk R."/>
            <person name="Schleper C."/>
            <person name="Guy L."/>
            <person name="Ettema T.J."/>
        </authorList>
    </citation>
    <scope>NUCLEOTIDE SEQUENCE</scope>
</reference>
<sequence>MANYVNHPRYGCEPIISGNRYTKQEIDNAHWRYASLRYFPETAIPAAIEKQSYCVYPRQLYIDIEEQCVDCHRAFIFFAKEQQYWFEELKFWIDAHAIKCFECRKKSRAINQLQISYANLIIKEHRTLEETQLLKSSAQQLFESGVIKKINKINAIRKM</sequence>
<evidence type="ECO:0000313" key="2">
    <source>
        <dbReference type="EMBL" id="KKM23379.1"/>
    </source>
</evidence>
<name>A0A0F9ITS4_9ZZZZ</name>
<dbReference type="InterPro" id="IPR025306">
    <property type="entry name" value="Zn-bnd_dom_prob"/>
</dbReference>
<feature type="domain" description="Probable zinc-binding" evidence="1">
    <location>
        <begin position="63"/>
        <end position="111"/>
    </location>
</feature>
<proteinExistence type="predicted"/>